<proteinExistence type="predicted"/>
<feature type="transmembrane region" description="Helical" evidence="1">
    <location>
        <begin position="20"/>
        <end position="39"/>
    </location>
</feature>
<evidence type="ECO:0000313" key="2">
    <source>
        <dbReference type="EMBL" id="MDT3677042.1"/>
    </source>
</evidence>
<sequence length="42" mass="4561">MLIVGVLTSIFLTEEIAKQALRLLIPQFIALIIIALIGAKVI</sequence>
<dbReference type="RefSeq" id="WP_287999633.1">
    <property type="nucleotide sequence ID" value="NZ_JAVSJA010000001.1"/>
</dbReference>
<dbReference type="Proteomes" id="UP001180650">
    <property type="component" value="Unassembled WGS sequence"/>
</dbReference>
<comment type="caution">
    <text evidence="2">The sequence shown here is derived from an EMBL/GenBank/DDBJ whole genome shotgun (WGS) entry which is preliminary data.</text>
</comment>
<gene>
    <name evidence="2" type="ORF">RAM70_21955</name>
</gene>
<organism evidence="2 3">
    <name type="scientific">Microcystis wesenbergii NRERC-220</name>
    <dbReference type="NCBI Taxonomy" id="3068991"/>
    <lineage>
        <taxon>Bacteria</taxon>
        <taxon>Bacillati</taxon>
        <taxon>Cyanobacteriota</taxon>
        <taxon>Cyanophyceae</taxon>
        <taxon>Oscillatoriophycideae</taxon>
        <taxon>Chroococcales</taxon>
        <taxon>Microcystaceae</taxon>
        <taxon>Microcystis</taxon>
    </lineage>
</organism>
<name>A0ABU3HR66_9CHRO</name>
<keyword evidence="1" id="KW-0472">Membrane</keyword>
<evidence type="ECO:0000313" key="3">
    <source>
        <dbReference type="Proteomes" id="UP001180650"/>
    </source>
</evidence>
<evidence type="ECO:0000256" key="1">
    <source>
        <dbReference type="SAM" id="Phobius"/>
    </source>
</evidence>
<reference evidence="2" key="1">
    <citation type="submission" date="2023-08" db="EMBL/GenBank/DDBJ databases">
        <authorList>
            <person name="Park H.-K."/>
            <person name="Kim I.-S."/>
        </authorList>
    </citation>
    <scope>NUCLEOTIDE SEQUENCE</scope>
    <source>
        <strain evidence="2">NRERC-220</strain>
    </source>
</reference>
<keyword evidence="3" id="KW-1185">Reference proteome</keyword>
<accession>A0ABU3HR66</accession>
<dbReference type="EMBL" id="JAVSJA010000001">
    <property type="protein sequence ID" value="MDT3677042.1"/>
    <property type="molecule type" value="Genomic_DNA"/>
</dbReference>
<protein>
    <submittedName>
        <fullName evidence="2">Uncharacterized protein</fullName>
    </submittedName>
</protein>
<keyword evidence="1" id="KW-1133">Transmembrane helix</keyword>
<keyword evidence="1" id="KW-0812">Transmembrane</keyword>